<dbReference type="Proteomes" id="UP000255036">
    <property type="component" value="Unassembled WGS sequence"/>
</dbReference>
<dbReference type="CDD" id="cd07377">
    <property type="entry name" value="WHTH_GntR"/>
    <property type="match status" value="1"/>
</dbReference>
<dbReference type="InterPro" id="IPR000524">
    <property type="entry name" value="Tscrpt_reg_HTH_GntR"/>
</dbReference>
<reference evidence="5 6" key="1">
    <citation type="submission" date="2018-07" db="EMBL/GenBank/DDBJ databases">
        <title>Anaerosacharophilus polymeroproducens gen. nov. sp. nov., an anaerobic bacterium isolated from salt field.</title>
        <authorList>
            <person name="Kim W."/>
            <person name="Yang S.-H."/>
            <person name="Oh J."/>
            <person name="Lee J.-H."/>
            <person name="Kwon K.K."/>
        </authorList>
    </citation>
    <scope>NUCLEOTIDE SEQUENCE [LARGE SCALE GENOMIC DNA]</scope>
    <source>
        <strain evidence="5 6">MCWD5</strain>
    </source>
</reference>
<evidence type="ECO:0000256" key="3">
    <source>
        <dbReference type="ARBA" id="ARBA00023163"/>
    </source>
</evidence>
<dbReference type="InterPro" id="IPR036390">
    <property type="entry name" value="WH_DNA-bd_sf"/>
</dbReference>
<dbReference type="PANTHER" id="PTHR44846:SF1">
    <property type="entry name" value="MANNOSYL-D-GLYCERATE TRANSPORT_METABOLISM SYSTEM REPRESSOR MNGR-RELATED"/>
    <property type="match status" value="1"/>
</dbReference>
<proteinExistence type="predicted"/>
<dbReference type="OrthoDB" id="1648691at2"/>
<accession>A0A371AX47</accession>
<evidence type="ECO:0000313" key="6">
    <source>
        <dbReference type="Proteomes" id="UP000255036"/>
    </source>
</evidence>
<organism evidence="5 6">
    <name type="scientific">Anaerosacchariphilus polymeriproducens</name>
    <dbReference type="NCBI Taxonomy" id="1812858"/>
    <lineage>
        <taxon>Bacteria</taxon>
        <taxon>Bacillati</taxon>
        <taxon>Bacillota</taxon>
        <taxon>Clostridia</taxon>
        <taxon>Lachnospirales</taxon>
        <taxon>Lachnospiraceae</taxon>
        <taxon>Anaerosacchariphilus</taxon>
    </lineage>
</organism>
<dbReference type="RefSeq" id="WP_115481483.1">
    <property type="nucleotide sequence ID" value="NZ_QRCT01000016.1"/>
</dbReference>
<dbReference type="Pfam" id="PF00392">
    <property type="entry name" value="GntR"/>
    <property type="match status" value="1"/>
</dbReference>
<comment type="caution">
    <text evidence="5">The sequence shown here is derived from an EMBL/GenBank/DDBJ whole genome shotgun (WGS) entry which is preliminary data.</text>
</comment>
<feature type="domain" description="HTH gntR-type" evidence="4">
    <location>
        <begin position="9"/>
        <end position="77"/>
    </location>
</feature>
<evidence type="ECO:0000256" key="1">
    <source>
        <dbReference type="ARBA" id="ARBA00023015"/>
    </source>
</evidence>
<dbReference type="Gene3D" id="1.10.10.10">
    <property type="entry name" value="Winged helix-like DNA-binding domain superfamily/Winged helix DNA-binding domain"/>
    <property type="match status" value="1"/>
</dbReference>
<evidence type="ECO:0000259" key="4">
    <source>
        <dbReference type="PROSITE" id="PS50949"/>
    </source>
</evidence>
<sequence>MKLNPDNSIPLYQQLKEDIKNSIRTGQLRYGEKIPTEPELSSQYKVSRITVRRAIEELAREGYLSKKQGKGTFVQEHKIQRKIEHLMSFSEACEANGMVPSSIITKKEVILLSDEQAKEMGSASGSRAVFTQRLRLADGVPIMCENNIFPYERFSFLLNESLDGSLYRLLEEKYKIKVKISTNSFIDVVRASGEIARSLQVSNGEPLFYLHCQIYDADKNLIHIGKQYIISERYRFYLEDYTHE</sequence>
<keyword evidence="2" id="KW-0238">DNA-binding</keyword>
<dbReference type="Pfam" id="PF07702">
    <property type="entry name" value="UTRA"/>
    <property type="match status" value="1"/>
</dbReference>
<keyword evidence="6" id="KW-1185">Reference proteome</keyword>
<dbReference type="SMART" id="SM00345">
    <property type="entry name" value="HTH_GNTR"/>
    <property type="match status" value="1"/>
</dbReference>
<dbReference type="EMBL" id="QRCT01000016">
    <property type="protein sequence ID" value="RDU24050.1"/>
    <property type="molecule type" value="Genomic_DNA"/>
</dbReference>
<dbReference type="GO" id="GO:0045892">
    <property type="term" value="P:negative regulation of DNA-templated transcription"/>
    <property type="evidence" value="ECO:0007669"/>
    <property type="project" value="TreeGrafter"/>
</dbReference>
<evidence type="ECO:0000256" key="2">
    <source>
        <dbReference type="ARBA" id="ARBA00023125"/>
    </source>
</evidence>
<dbReference type="InterPro" id="IPR036388">
    <property type="entry name" value="WH-like_DNA-bd_sf"/>
</dbReference>
<dbReference type="SUPFAM" id="SSF64288">
    <property type="entry name" value="Chorismate lyase-like"/>
    <property type="match status" value="1"/>
</dbReference>
<dbReference type="FunFam" id="1.10.10.10:FF:000079">
    <property type="entry name" value="GntR family transcriptional regulator"/>
    <property type="match status" value="1"/>
</dbReference>
<dbReference type="PROSITE" id="PS50949">
    <property type="entry name" value="HTH_GNTR"/>
    <property type="match status" value="1"/>
</dbReference>
<dbReference type="PRINTS" id="PR00035">
    <property type="entry name" value="HTHGNTR"/>
</dbReference>
<keyword evidence="3" id="KW-0804">Transcription</keyword>
<dbReference type="InterPro" id="IPR011663">
    <property type="entry name" value="UTRA"/>
</dbReference>
<gene>
    <name evidence="5" type="ORF">DWV06_07090</name>
</gene>
<dbReference type="GO" id="GO:0003700">
    <property type="term" value="F:DNA-binding transcription factor activity"/>
    <property type="evidence" value="ECO:0007669"/>
    <property type="project" value="InterPro"/>
</dbReference>
<keyword evidence="1" id="KW-0805">Transcription regulation</keyword>
<dbReference type="InterPro" id="IPR028978">
    <property type="entry name" value="Chorismate_lyase_/UTRA_dom_sf"/>
</dbReference>
<dbReference type="AlphaFoldDB" id="A0A371AX47"/>
<name>A0A371AX47_9FIRM</name>
<dbReference type="PANTHER" id="PTHR44846">
    <property type="entry name" value="MANNOSYL-D-GLYCERATE TRANSPORT/METABOLISM SYSTEM REPRESSOR MNGR-RELATED"/>
    <property type="match status" value="1"/>
</dbReference>
<dbReference type="GO" id="GO:0003677">
    <property type="term" value="F:DNA binding"/>
    <property type="evidence" value="ECO:0007669"/>
    <property type="project" value="UniProtKB-KW"/>
</dbReference>
<dbReference type="SUPFAM" id="SSF46785">
    <property type="entry name" value="Winged helix' DNA-binding domain"/>
    <property type="match status" value="1"/>
</dbReference>
<protein>
    <submittedName>
        <fullName evidence="5">GntR family transcriptional regulator</fullName>
    </submittedName>
</protein>
<dbReference type="InterPro" id="IPR050679">
    <property type="entry name" value="Bact_HTH_transcr_reg"/>
</dbReference>
<evidence type="ECO:0000313" key="5">
    <source>
        <dbReference type="EMBL" id="RDU24050.1"/>
    </source>
</evidence>
<dbReference type="Gene3D" id="3.40.1410.10">
    <property type="entry name" value="Chorismate lyase-like"/>
    <property type="match status" value="1"/>
</dbReference>
<dbReference type="SMART" id="SM00866">
    <property type="entry name" value="UTRA"/>
    <property type="match status" value="1"/>
</dbReference>